<dbReference type="InterPro" id="IPR022711">
    <property type="entry name" value="RNase_Y_N"/>
</dbReference>
<dbReference type="InterPro" id="IPR004087">
    <property type="entry name" value="KH_dom"/>
</dbReference>
<feature type="region of interest" description="Disordered" evidence="7">
    <location>
        <begin position="108"/>
        <end position="127"/>
    </location>
</feature>
<name>A0A2H0X759_UNCKA</name>
<gene>
    <name evidence="5 9" type="primary">rny</name>
    <name evidence="9" type="ORF">COT52_01900</name>
</gene>
<organism evidence="9 10">
    <name type="scientific">candidate division WWE3 bacterium CG08_land_8_20_14_0_20_43_13</name>
    <dbReference type="NCBI Taxonomy" id="1975087"/>
    <lineage>
        <taxon>Bacteria</taxon>
        <taxon>Katanobacteria</taxon>
    </lineage>
</organism>
<evidence type="ECO:0000256" key="7">
    <source>
        <dbReference type="SAM" id="MobiDB-lite"/>
    </source>
</evidence>
<dbReference type="EMBL" id="PEYW01000029">
    <property type="protein sequence ID" value="PIS20754.1"/>
    <property type="molecule type" value="Genomic_DNA"/>
</dbReference>
<evidence type="ECO:0000313" key="10">
    <source>
        <dbReference type="Proteomes" id="UP000231414"/>
    </source>
</evidence>
<comment type="function">
    <text evidence="5">Endoribonuclease that initiates mRNA decay.</text>
</comment>
<dbReference type="InterPro" id="IPR004088">
    <property type="entry name" value="KH_dom_type_1"/>
</dbReference>
<dbReference type="GO" id="GO:0016787">
    <property type="term" value="F:hydrolase activity"/>
    <property type="evidence" value="ECO:0007669"/>
    <property type="project" value="UniProtKB-KW"/>
</dbReference>
<dbReference type="CDD" id="cd22431">
    <property type="entry name" value="KH-I_RNaseY"/>
    <property type="match status" value="1"/>
</dbReference>
<evidence type="ECO:0000313" key="9">
    <source>
        <dbReference type="EMBL" id="PIS20754.1"/>
    </source>
</evidence>
<dbReference type="SUPFAM" id="SSF109604">
    <property type="entry name" value="HD-domain/PDEase-like"/>
    <property type="match status" value="1"/>
</dbReference>
<sequence>MLTVILVSITAIVAGGAVFLWSSQRKKTSVSSPSQEYPQTSAQATVKPSLESSLEAITAKASAKELVLEAEKEALEIKRRAESESAKARQEMFEMEKRLSRREEQLEERLSSLEKKETDVQGQQRGISKKMQDLEKLRQDLVKKFEQVAQMSRDEAREKILANVQSKLDIAIGQKIKEAEETIKQQSDDKAKEILVEAMRRGAHDYIAETTVSIVPLADESMKGRIIGREGRNIKSFEKETGVDVILDETPDAIQISSFDSVRREVAKLALERLLADGRIQPSRIEEYVQRAKKEVDRAILKAGNQLCLDAKVFNLPERLVLTLGRFKYRSSYGQNMVSHTLEVVKIGVALAMEVGADVRTVRLACLLHDIGKVITEEEGTHVQLGVDLLRKFNLPKEVLNAVEQHHEDAPFSSMESVIVYLADAISAARPGARFEDHEAYIERIRVLEESAASFPEVHEAYAVSAGREVRVIVKSEGLSDAKVPVLARAIADKIESEQTYPGQVKVTVIKETRSVEMAR</sequence>
<keyword evidence="1 5" id="KW-0540">Nuclease</keyword>
<evidence type="ECO:0000256" key="2">
    <source>
        <dbReference type="ARBA" id="ARBA00022759"/>
    </source>
</evidence>
<dbReference type="InterPro" id="IPR017705">
    <property type="entry name" value="Ribonuclease_Y"/>
</dbReference>
<dbReference type="SMART" id="SM00471">
    <property type="entry name" value="HDc"/>
    <property type="match status" value="1"/>
</dbReference>
<dbReference type="GO" id="GO:0004521">
    <property type="term" value="F:RNA endonuclease activity"/>
    <property type="evidence" value="ECO:0007669"/>
    <property type="project" value="UniProtKB-UniRule"/>
</dbReference>
<dbReference type="InterPro" id="IPR006675">
    <property type="entry name" value="HDIG_dom"/>
</dbReference>
<feature type="compositionally biased region" description="Basic and acidic residues" evidence="7">
    <location>
        <begin position="108"/>
        <end position="119"/>
    </location>
</feature>
<reference evidence="10" key="1">
    <citation type="submission" date="2017-09" db="EMBL/GenBank/DDBJ databases">
        <title>Depth-based differentiation of microbial function through sediment-hosted aquifers and enrichment of novel symbionts in the deep terrestrial subsurface.</title>
        <authorList>
            <person name="Probst A.J."/>
            <person name="Ladd B."/>
            <person name="Jarett J.K."/>
            <person name="Geller-Mcgrath D.E."/>
            <person name="Sieber C.M.K."/>
            <person name="Emerson J.B."/>
            <person name="Anantharaman K."/>
            <person name="Thomas B.C."/>
            <person name="Malmstrom R."/>
            <person name="Stieglmeier M."/>
            <person name="Klingl A."/>
            <person name="Woyke T."/>
            <person name="Ryan C.M."/>
            <person name="Banfield J.F."/>
        </authorList>
    </citation>
    <scope>NUCLEOTIDE SEQUENCE [LARGE SCALE GENOMIC DNA]</scope>
</reference>
<keyword evidence="4 5" id="KW-0694">RNA-binding</keyword>
<dbReference type="Pfam" id="PF01966">
    <property type="entry name" value="HD"/>
    <property type="match status" value="1"/>
</dbReference>
<dbReference type="InterPro" id="IPR006674">
    <property type="entry name" value="HD_domain"/>
</dbReference>
<dbReference type="InterPro" id="IPR036612">
    <property type="entry name" value="KH_dom_type_1_sf"/>
</dbReference>
<dbReference type="NCBIfam" id="TIGR00277">
    <property type="entry name" value="HDIG"/>
    <property type="match status" value="1"/>
</dbReference>
<proteinExistence type="inferred from homology"/>
<dbReference type="GO" id="GO:0006402">
    <property type="term" value="P:mRNA catabolic process"/>
    <property type="evidence" value="ECO:0007669"/>
    <property type="project" value="UniProtKB-UniRule"/>
</dbReference>
<dbReference type="GO" id="GO:0005886">
    <property type="term" value="C:plasma membrane"/>
    <property type="evidence" value="ECO:0007669"/>
    <property type="project" value="UniProtKB-UniRule"/>
</dbReference>
<dbReference type="Pfam" id="PF12072">
    <property type="entry name" value="RNase_Y_N"/>
    <property type="match status" value="1"/>
</dbReference>
<comment type="caution">
    <text evidence="9">The sequence shown here is derived from an EMBL/GenBank/DDBJ whole genome shotgun (WGS) entry which is preliminary data.</text>
</comment>
<evidence type="ECO:0000256" key="4">
    <source>
        <dbReference type="ARBA" id="ARBA00022884"/>
    </source>
</evidence>
<dbReference type="CDD" id="cd00077">
    <property type="entry name" value="HDc"/>
    <property type="match status" value="1"/>
</dbReference>
<evidence type="ECO:0000256" key="3">
    <source>
        <dbReference type="ARBA" id="ARBA00022801"/>
    </source>
</evidence>
<evidence type="ECO:0000259" key="8">
    <source>
        <dbReference type="PROSITE" id="PS51831"/>
    </source>
</evidence>
<evidence type="ECO:0000256" key="1">
    <source>
        <dbReference type="ARBA" id="ARBA00022722"/>
    </source>
</evidence>
<dbReference type="Gene3D" id="3.30.1370.10">
    <property type="entry name" value="K Homology domain, type 1"/>
    <property type="match status" value="1"/>
</dbReference>
<accession>A0A2H0X759</accession>
<comment type="similarity">
    <text evidence="5">Belongs to the RNase Y family.</text>
</comment>
<dbReference type="SMART" id="SM00322">
    <property type="entry name" value="KH"/>
    <property type="match status" value="1"/>
</dbReference>
<protein>
    <recommendedName>
        <fullName evidence="5 6">Ribonuclease Y</fullName>
        <shortName evidence="5">RNase Y</shortName>
        <ecNumber evidence="5 6">3.1.-.-</ecNumber>
    </recommendedName>
</protein>
<feature type="domain" description="HD" evidence="8">
    <location>
        <begin position="337"/>
        <end position="429"/>
    </location>
</feature>
<feature type="region of interest" description="Disordered" evidence="7">
    <location>
        <begin position="80"/>
        <end position="100"/>
    </location>
</feature>
<dbReference type="Pfam" id="PF00013">
    <property type="entry name" value="KH_1"/>
    <property type="match status" value="1"/>
</dbReference>
<dbReference type="NCBIfam" id="TIGR03319">
    <property type="entry name" value="RNase_Y"/>
    <property type="match status" value="1"/>
</dbReference>
<keyword evidence="3 5" id="KW-0378">Hydrolase</keyword>
<dbReference type="PANTHER" id="PTHR12826">
    <property type="entry name" value="RIBONUCLEASE Y"/>
    <property type="match status" value="1"/>
</dbReference>
<evidence type="ECO:0000256" key="5">
    <source>
        <dbReference type="HAMAP-Rule" id="MF_00335"/>
    </source>
</evidence>
<keyword evidence="2 5" id="KW-0255">Endonuclease</keyword>
<dbReference type="PANTHER" id="PTHR12826:SF15">
    <property type="entry name" value="RIBONUCLEASE Y"/>
    <property type="match status" value="1"/>
</dbReference>
<dbReference type="Gene3D" id="1.10.3210.10">
    <property type="entry name" value="Hypothetical protein af1432"/>
    <property type="match status" value="1"/>
</dbReference>
<dbReference type="SUPFAM" id="SSF54791">
    <property type="entry name" value="Eukaryotic type KH-domain (KH-domain type I)"/>
    <property type="match status" value="1"/>
</dbReference>
<dbReference type="PROSITE" id="PS50084">
    <property type="entry name" value="KH_TYPE_1"/>
    <property type="match status" value="1"/>
</dbReference>
<dbReference type="InterPro" id="IPR003607">
    <property type="entry name" value="HD/PDEase_dom"/>
</dbReference>
<dbReference type="AlphaFoldDB" id="A0A2H0X759"/>
<dbReference type="EC" id="3.1.-.-" evidence="5 6"/>
<dbReference type="PROSITE" id="PS51831">
    <property type="entry name" value="HD"/>
    <property type="match status" value="1"/>
</dbReference>
<dbReference type="Proteomes" id="UP000231414">
    <property type="component" value="Unassembled WGS sequence"/>
</dbReference>
<dbReference type="GO" id="GO:0003723">
    <property type="term" value="F:RNA binding"/>
    <property type="evidence" value="ECO:0007669"/>
    <property type="project" value="UniProtKB-UniRule"/>
</dbReference>
<dbReference type="HAMAP" id="MF_00335">
    <property type="entry name" value="RNase_Y"/>
    <property type="match status" value="1"/>
</dbReference>
<evidence type="ECO:0000256" key="6">
    <source>
        <dbReference type="NCBIfam" id="TIGR03319"/>
    </source>
</evidence>